<gene>
    <name evidence="9" type="ORF">DF286_08715</name>
</gene>
<reference evidence="9 10" key="1">
    <citation type="submission" date="2018-05" db="EMBL/GenBank/DDBJ databases">
        <title>Genome of Sphingosinicella humi QZX222.</title>
        <authorList>
            <person name="Qiao Z."/>
            <person name="Wang G."/>
        </authorList>
    </citation>
    <scope>NUCLEOTIDE SEQUENCE [LARGE SCALE GENOMIC DNA]</scope>
    <source>
        <strain evidence="9 10">QZX222</strain>
    </source>
</reference>
<protein>
    <submittedName>
        <fullName evidence="9">1-acyl-sn-glycerol-3-phosphate acyltransferase</fullName>
    </submittedName>
</protein>
<dbReference type="GO" id="GO:0016020">
    <property type="term" value="C:membrane"/>
    <property type="evidence" value="ECO:0007669"/>
    <property type="project" value="UniProtKB-SubCell"/>
</dbReference>
<keyword evidence="5" id="KW-0443">Lipid metabolism</keyword>
<evidence type="ECO:0000256" key="4">
    <source>
        <dbReference type="ARBA" id="ARBA00022989"/>
    </source>
</evidence>
<evidence type="ECO:0000313" key="9">
    <source>
        <dbReference type="EMBL" id="PWG02940.1"/>
    </source>
</evidence>
<keyword evidence="2 9" id="KW-0808">Transferase</keyword>
<dbReference type="EMBL" id="QFFF01000001">
    <property type="protein sequence ID" value="PWG02940.1"/>
    <property type="molecule type" value="Genomic_DNA"/>
</dbReference>
<evidence type="ECO:0000259" key="8">
    <source>
        <dbReference type="SMART" id="SM00563"/>
    </source>
</evidence>
<dbReference type="CDD" id="cd07989">
    <property type="entry name" value="LPLAT_AGPAT-like"/>
    <property type="match status" value="1"/>
</dbReference>
<dbReference type="RefSeq" id="WP_109271078.1">
    <property type="nucleotide sequence ID" value="NZ_QFFF01000001.1"/>
</dbReference>
<dbReference type="Pfam" id="PF01553">
    <property type="entry name" value="Acyltransferase"/>
    <property type="match status" value="1"/>
</dbReference>
<dbReference type="InterPro" id="IPR002123">
    <property type="entry name" value="Plipid/glycerol_acylTrfase"/>
</dbReference>
<keyword evidence="6" id="KW-0472">Membrane</keyword>
<name>A0A2U2J3M8_9SPHN</name>
<dbReference type="AlphaFoldDB" id="A0A2U2J3M8"/>
<evidence type="ECO:0000256" key="2">
    <source>
        <dbReference type="ARBA" id="ARBA00022679"/>
    </source>
</evidence>
<feature type="domain" description="Phospholipid/glycerol acyltransferase" evidence="8">
    <location>
        <begin position="60"/>
        <end position="174"/>
    </location>
</feature>
<dbReference type="PANTHER" id="PTHR23063">
    <property type="entry name" value="PHOSPHOLIPID ACYLTRANSFERASE"/>
    <property type="match status" value="1"/>
</dbReference>
<dbReference type="SUPFAM" id="SSF69593">
    <property type="entry name" value="Glycerol-3-phosphate (1)-acyltransferase"/>
    <property type="match status" value="1"/>
</dbReference>
<sequence length="249" mass="27232">MRLTLRVAAIVAGLLACLPLHYLWRLAGRPSPWPRRWLAWVGYSCGLRVRAVGIPLRRHVLFVSNHLSWLDIMAVAGVTGAAFVSRDDVARWPVIGWLARLNNTVFVARTDRRAVQGQADALRKALATGQPVALFPEGTTAGGQEVLPFRPSLLASVMPPLPGLKVQPIAIDYGKAAEEIAWVGNEAAKANARRILSRKGNIPVRLHFLEPVDPHDVSDRKALAEAARAEIIQALDASAEERNTLYAAR</sequence>
<keyword evidence="4" id="KW-1133">Transmembrane helix</keyword>
<evidence type="ECO:0000256" key="5">
    <source>
        <dbReference type="ARBA" id="ARBA00023098"/>
    </source>
</evidence>
<dbReference type="Proteomes" id="UP000245916">
    <property type="component" value="Unassembled WGS sequence"/>
</dbReference>
<comment type="subcellular location">
    <subcellularLocation>
        <location evidence="1">Membrane</location>
    </subcellularLocation>
</comment>
<keyword evidence="7 9" id="KW-0012">Acyltransferase</keyword>
<dbReference type="OrthoDB" id="9806880at2"/>
<dbReference type="GO" id="GO:0006629">
    <property type="term" value="P:lipid metabolic process"/>
    <property type="evidence" value="ECO:0007669"/>
    <property type="project" value="UniProtKB-KW"/>
</dbReference>
<evidence type="ECO:0000256" key="1">
    <source>
        <dbReference type="ARBA" id="ARBA00004370"/>
    </source>
</evidence>
<keyword evidence="10" id="KW-1185">Reference proteome</keyword>
<dbReference type="PANTHER" id="PTHR23063:SF52">
    <property type="entry name" value="LYSOPHOSPHATIDYLCHOLINE ACYLTRANSFERASE"/>
    <property type="match status" value="1"/>
</dbReference>
<accession>A0A2U2J3M8</accession>
<evidence type="ECO:0000256" key="7">
    <source>
        <dbReference type="ARBA" id="ARBA00023315"/>
    </source>
</evidence>
<organism evidence="9 10">
    <name type="scientific">Allosphingosinicella humi</name>
    <dbReference type="NCBI Taxonomy" id="2068657"/>
    <lineage>
        <taxon>Bacteria</taxon>
        <taxon>Pseudomonadati</taxon>
        <taxon>Pseudomonadota</taxon>
        <taxon>Alphaproteobacteria</taxon>
        <taxon>Sphingomonadales</taxon>
        <taxon>Sphingomonadaceae</taxon>
        <taxon>Allosphingosinicella</taxon>
    </lineage>
</organism>
<dbReference type="PROSITE" id="PS51257">
    <property type="entry name" value="PROKAR_LIPOPROTEIN"/>
    <property type="match status" value="1"/>
</dbReference>
<dbReference type="GO" id="GO:0016746">
    <property type="term" value="F:acyltransferase activity"/>
    <property type="evidence" value="ECO:0007669"/>
    <property type="project" value="UniProtKB-KW"/>
</dbReference>
<dbReference type="SMART" id="SM00563">
    <property type="entry name" value="PlsC"/>
    <property type="match status" value="1"/>
</dbReference>
<evidence type="ECO:0000313" key="10">
    <source>
        <dbReference type="Proteomes" id="UP000245916"/>
    </source>
</evidence>
<proteinExistence type="predicted"/>
<evidence type="ECO:0000256" key="3">
    <source>
        <dbReference type="ARBA" id="ARBA00022692"/>
    </source>
</evidence>
<keyword evidence="3" id="KW-0812">Transmembrane</keyword>
<evidence type="ECO:0000256" key="6">
    <source>
        <dbReference type="ARBA" id="ARBA00023136"/>
    </source>
</evidence>
<comment type="caution">
    <text evidence="9">The sequence shown here is derived from an EMBL/GenBank/DDBJ whole genome shotgun (WGS) entry which is preliminary data.</text>
</comment>